<dbReference type="PANTHER" id="PTHR30461">
    <property type="entry name" value="DNA-INVERTASE FROM LAMBDOID PROPHAGE"/>
    <property type="match status" value="1"/>
</dbReference>
<accession>A0A174V620</accession>
<dbReference type="InterPro" id="IPR011109">
    <property type="entry name" value="DNA_bind_recombinase_dom"/>
</dbReference>
<protein>
    <recommendedName>
        <fullName evidence="2">Recombinase domain-containing protein</fullName>
    </recommendedName>
</protein>
<dbReference type="GO" id="GO:0003677">
    <property type="term" value="F:DNA binding"/>
    <property type="evidence" value="ECO:0007669"/>
    <property type="project" value="InterPro"/>
</dbReference>
<dbReference type="Pfam" id="PF13408">
    <property type="entry name" value="Zn_ribbon_recom"/>
    <property type="match status" value="1"/>
</dbReference>
<sequence>MIKKYLFFYERLSKEDGDDESCSIGNQRRLLQRFQKEKDEFSDYEVKEFIDDGYTGANFERPDFQRMMEKIRSLYGNKIVVVTKDFSRLGRDTIDTVNYLEKIFPFLEVRYIAVNDDYDSNDYPYGLDFENKFKNLINGIYPMQLSYAHKKIKMEEAKQGKHNGPIPTYGYRYTKEREYEVDWEAATVVQMIMDFLEQRKSYKYIICFLAEKKIEPPSIYLTSRYGVKLSKVSKKSVWNRATILKIARNKTYLGYSVRHTVESCSLGTKKTRVIKRDQQVLVPNRQLAIIRTEQFDSVNDWLDDRAEKAGHKKTKRQRVSALYKKVYCTECGCGMTRRLEYNYDVYVCLDKRENPFSVCTTKPIQTSVLEAAVFKALQFNIYLFLDNERNIKKSLKSNITDRHEEMACLHKSVDLISCQKMELYEKYKSEQLTKKEYMKRKDDLTKQIDVLDKRIAEIEDDINRHNEDNFIFSSEYAGLVEKYKEEKILTSDIADAFIEKVLVDRNHDIEIIFKFQDEIDKIYERIAC</sequence>
<dbReference type="Pfam" id="PF00239">
    <property type="entry name" value="Resolvase"/>
    <property type="match status" value="1"/>
</dbReference>
<dbReference type="SMART" id="SM00857">
    <property type="entry name" value="Resolvase"/>
    <property type="match status" value="1"/>
</dbReference>
<dbReference type="RefSeq" id="WP_055650824.1">
    <property type="nucleotide sequence ID" value="NZ_CABJBJ010000067.1"/>
</dbReference>
<organism evidence="3 6">
    <name type="scientific">Hungatella hathewayi</name>
    <dbReference type="NCBI Taxonomy" id="154046"/>
    <lineage>
        <taxon>Bacteria</taxon>
        <taxon>Bacillati</taxon>
        <taxon>Bacillota</taxon>
        <taxon>Clostridia</taxon>
        <taxon>Lachnospirales</taxon>
        <taxon>Lachnospiraceae</taxon>
        <taxon>Hungatella</taxon>
    </lineage>
</organism>
<reference evidence="3 6" key="2">
    <citation type="submission" date="2019-09" db="EMBL/GenBank/DDBJ databases">
        <title>Draft genome sequencing of Hungatella hathewayi 123Y-2.</title>
        <authorList>
            <person name="Lv Q."/>
            <person name="Li S."/>
        </authorList>
    </citation>
    <scope>NUCLEOTIDE SEQUENCE [LARGE SCALE GENOMIC DNA]</scope>
    <source>
        <strain evidence="3 6">123Y-2</strain>
    </source>
</reference>
<evidence type="ECO:0000313" key="4">
    <source>
        <dbReference type="EMBL" id="RGJ05909.1"/>
    </source>
</evidence>
<proteinExistence type="predicted"/>
<dbReference type="Gene3D" id="3.90.1750.20">
    <property type="entry name" value="Putative Large Serine Recombinase, Chain B, Domain 2"/>
    <property type="match status" value="1"/>
</dbReference>
<evidence type="ECO:0000313" key="6">
    <source>
        <dbReference type="Proteomes" id="UP000434223"/>
    </source>
</evidence>
<keyword evidence="1" id="KW-0175">Coiled coil</keyword>
<dbReference type="InterPro" id="IPR025827">
    <property type="entry name" value="Zn_ribbon_recom_dom"/>
</dbReference>
<name>A0A174V620_9FIRM</name>
<dbReference type="EMBL" id="WNME01000003">
    <property type="protein sequence ID" value="MUB62782.1"/>
    <property type="molecule type" value="Genomic_DNA"/>
</dbReference>
<evidence type="ECO:0000259" key="2">
    <source>
        <dbReference type="PROSITE" id="PS51737"/>
    </source>
</evidence>
<feature type="domain" description="Recombinase" evidence="2">
    <location>
        <begin position="168"/>
        <end position="308"/>
    </location>
</feature>
<dbReference type="GeneID" id="93150203"/>
<evidence type="ECO:0000313" key="5">
    <source>
        <dbReference type="Proteomes" id="UP000263014"/>
    </source>
</evidence>
<dbReference type="Pfam" id="PF07508">
    <property type="entry name" value="Recombinase"/>
    <property type="match status" value="1"/>
</dbReference>
<reference evidence="4 5" key="1">
    <citation type="submission" date="2018-08" db="EMBL/GenBank/DDBJ databases">
        <title>A genome reference for cultivated species of the human gut microbiota.</title>
        <authorList>
            <person name="Zou Y."/>
            <person name="Xue W."/>
            <person name="Luo G."/>
        </authorList>
    </citation>
    <scope>NUCLEOTIDE SEQUENCE [LARGE SCALE GENOMIC DNA]</scope>
    <source>
        <strain evidence="4 5">TM09-12</strain>
    </source>
</reference>
<evidence type="ECO:0000313" key="3">
    <source>
        <dbReference type="EMBL" id="MUB62782.1"/>
    </source>
</evidence>
<dbReference type="SUPFAM" id="SSF53041">
    <property type="entry name" value="Resolvase-like"/>
    <property type="match status" value="1"/>
</dbReference>
<dbReference type="InterPro" id="IPR038109">
    <property type="entry name" value="DNA_bind_recomb_sf"/>
</dbReference>
<dbReference type="EMBL" id="QSON01000003">
    <property type="protein sequence ID" value="RGJ05909.1"/>
    <property type="molecule type" value="Genomic_DNA"/>
</dbReference>
<dbReference type="Proteomes" id="UP000434223">
    <property type="component" value="Unassembled WGS sequence"/>
</dbReference>
<dbReference type="PANTHER" id="PTHR30461:SF23">
    <property type="entry name" value="DNA RECOMBINASE-RELATED"/>
    <property type="match status" value="1"/>
</dbReference>
<dbReference type="InterPro" id="IPR050639">
    <property type="entry name" value="SSR_resolvase"/>
</dbReference>
<gene>
    <name evidence="4" type="ORF">DXD79_07760</name>
    <name evidence="3" type="ORF">GNE07_06880</name>
</gene>
<dbReference type="Gene3D" id="3.40.50.1390">
    <property type="entry name" value="Resolvase, N-terminal catalytic domain"/>
    <property type="match status" value="1"/>
</dbReference>
<feature type="coiled-coil region" evidence="1">
    <location>
        <begin position="427"/>
        <end position="468"/>
    </location>
</feature>
<dbReference type="OrthoDB" id="9784557at2"/>
<evidence type="ECO:0000256" key="1">
    <source>
        <dbReference type="SAM" id="Coils"/>
    </source>
</evidence>
<dbReference type="AlphaFoldDB" id="A0A174V620"/>
<dbReference type="GO" id="GO:0000150">
    <property type="term" value="F:DNA strand exchange activity"/>
    <property type="evidence" value="ECO:0007669"/>
    <property type="project" value="InterPro"/>
</dbReference>
<dbReference type="InterPro" id="IPR036162">
    <property type="entry name" value="Resolvase-like_N_sf"/>
</dbReference>
<comment type="caution">
    <text evidence="3">The sequence shown here is derived from an EMBL/GenBank/DDBJ whole genome shotgun (WGS) entry which is preliminary data.</text>
</comment>
<dbReference type="PROSITE" id="PS51737">
    <property type="entry name" value="RECOMBINASE_DNA_BIND"/>
    <property type="match status" value="1"/>
</dbReference>
<dbReference type="Proteomes" id="UP000263014">
    <property type="component" value="Unassembled WGS sequence"/>
</dbReference>
<dbReference type="InterPro" id="IPR006119">
    <property type="entry name" value="Resolv_N"/>
</dbReference>